<protein>
    <submittedName>
        <fullName evidence="4">Unannotated protein</fullName>
    </submittedName>
</protein>
<dbReference type="AlphaFoldDB" id="A0A6J6TZT3"/>
<feature type="region of interest" description="Disordered" evidence="1">
    <location>
        <begin position="68"/>
        <end position="102"/>
    </location>
</feature>
<dbReference type="Pfam" id="PF03992">
    <property type="entry name" value="ABM"/>
    <property type="match status" value="1"/>
</dbReference>
<dbReference type="PROSITE" id="PS51725">
    <property type="entry name" value="ABM"/>
    <property type="match status" value="1"/>
</dbReference>
<dbReference type="InterPro" id="IPR050404">
    <property type="entry name" value="Heme-degrading_MO"/>
</dbReference>
<proteinExistence type="predicted"/>
<sequence length="120" mass="12708">MTVVKINAIAVPEGAGPELEKRFAARAGAVENSPGFEGFQLLRPTEGGDRYFVMTWWESEDAFQGWMNSQDFANGHANAGSANPGSAHGGSPEGQRPVSTGAELLGFELVERVNPPSSDS</sequence>
<evidence type="ECO:0000259" key="2">
    <source>
        <dbReference type="PROSITE" id="PS51725"/>
    </source>
</evidence>
<reference evidence="4" key="1">
    <citation type="submission" date="2020-05" db="EMBL/GenBank/DDBJ databases">
        <authorList>
            <person name="Chiriac C."/>
            <person name="Salcher M."/>
            <person name="Ghai R."/>
            <person name="Kavagutti S V."/>
        </authorList>
    </citation>
    <scope>NUCLEOTIDE SEQUENCE</scope>
</reference>
<gene>
    <name evidence="3" type="ORF">UFOPK1358_00042</name>
    <name evidence="4" type="ORF">UFOPK2766_01769</name>
</gene>
<dbReference type="EMBL" id="CAEZSF010000002">
    <property type="protein sequence ID" value="CAB4529556.1"/>
    <property type="molecule type" value="Genomic_DNA"/>
</dbReference>
<dbReference type="EMBL" id="CAEZYU010000094">
    <property type="protein sequence ID" value="CAB4753052.1"/>
    <property type="molecule type" value="Genomic_DNA"/>
</dbReference>
<dbReference type="InterPro" id="IPR011008">
    <property type="entry name" value="Dimeric_a/b-barrel"/>
</dbReference>
<name>A0A6J6TZT3_9ZZZZ</name>
<evidence type="ECO:0000313" key="4">
    <source>
        <dbReference type="EMBL" id="CAB4753052.1"/>
    </source>
</evidence>
<dbReference type="InterPro" id="IPR007138">
    <property type="entry name" value="ABM_dom"/>
</dbReference>
<evidence type="ECO:0000256" key="1">
    <source>
        <dbReference type="SAM" id="MobiDB-lite"/>
    </source>
</evidence>
<accession>A0A6J6TZT3</accession>
<dbReference type="Gene3D" id="3.30.70.100">
    <property type="match status" value="1"/>
</dbReference>
<dbReference type="PANTHER" id="PTHR34474:SF2">
    <property type="entry name" value="SIGNAL TRANSDUCTION PROTEIN TRAP"/>
    <property type="match status" value="1"/>
</dbReference>
<dbReference type="SUPFAM" id="SSF54909">
    <property type="entry name" value="Dimeric alpha+beta barrel"/>
    <property type="match status" value="1"/>
</dbReference>
<organism evidence="4">
    <name type="scientific">freshwater metagenome</name>
    <dbReference type="NCBI Taxonomy" id="449393"/>
    <lineage>
        <taxon>unclassified sequences</taxon>
        <taxon>metagenomes</taxon>
        <taxon>ecological metagenomes</taxon>
    </lineage>
</organism>
<evidence type="ECO:0000313" key="3">
    <source>
        <dbReference type="EMBL" id="CAB4529556.1"/>
    </source>
</evidence>
<feature type="domain" description="ABM" evidence="2">
    <location>
        <begin position="3"/>
        <end position="94"/>
    </location>
</feature>
<dbReference type="PANTHER" id="PTHR34474">
    <property type="entry name" value="SIGNAL TRANSDUCTION PROTEIN TRAP"/>
    <property type="match status" value="1"/>
</dbReference>